<dbReference type="SUPFAM" id="SSF48300">
    <property type="entry name" value="Ribosomal protein L7/12, oligomerisation (N-terminal) domain"/>
    <property type="match status" value="1"/>
</dbReference>
<evidence type="ECO:0000256" key="1">
    <source>
        <dbReference type="ARBA" id="ARBA00007197"/>
    </source>
</evidence>
<evidence type="ECO:0000256" key="3">
    <source>
        <dbReference type="ARBA" id="ARBA00023274"/>
    </source>
</evidence>
<evidence type="ECO:0000259" key="6">
    <source>
        <dbReference type="Pfam" id="PF16320"/>
    </source>
</evidence>
<dbReference type="InterPro" id="IPR014719">
    <property type="entry name" value="Ribosomal_bL12_C/ClpS-like"/>
</dbReference>
<dbReference type="CDD" id="cd00387">
    <property type="entry name" value="Ribosomal_L7_L12"/>
    <property type="match status" value="1"/>
</dbReference>
<dbReference type="GO" id="GO:0005840">
    <property type="term" value="C:ribosome"/>
    <property type="evidence" value="ECO:0007669"/>
    <property type="project" value="UniProtKB-KW"/>
</dbReference>
<gene>
    <name evidence="4 7" type="primary">rplL</name>
    <name evidence="7" type="ORF">ACIBP4_16385</name>
</gene>
<dbReference type="InterPro" id="IPR036235">
    <property type="entry name" value="Ribosomal_bL12_oligo_N_sf"/>
</dbReference>
<comment type="function">
    <text evidence="4">Forms part of the ribosomal stalk which helps the ribosome interact with GTP-bound translation factors. Is thus essential for accurate translation.</text>
</comment>
<dbReference type="Gene3D" id="1.20.5.710">
    <property type="entry name" value="Single helix bin"/>
    <property type="match status" value="1"/>
</dbReference>
<dbReference type="InterPro" id="IPR013823">
    <property type="entry name" value="Ribosomal_bL12_C"/>
</dbReference>
<feature type="domain" description="Large ribosomal subunit protein bL12 C-terminal" evidence="5">
    <location>
        <begin position="63"/>
        <end position="129"/>
    </location>
</feature>
<proteinExistence type="inferred from homology"/>
<reference evidence="7 8" key="1">
    <citation type="submission" date="2024-10" db="EMBL/GenBank/DDBJ databases">
        <title>The Natural Products Discovery Center: Release of the First 8490 Sequenced Strains for Exploring Actinobacteria Biosynthetic Diversity.</title>
        <authorList>
            <person name="Kalkreuter E."/>
            <person name="Kautsar S.A."/>
            <person name="Yang D."/>
            <person name="Bader C.D."/>
            <person name="Teijaro C.N."/>
            <person name="Fluegel L."/>
            <person name="Davis C.M."/>
            <person name="Simpson J.R."/>
            <person name="Lauterbach L."/>
            <person name="Steele A.D."/>
            <person name="Gui C."/>
            <person name="Meng S."/>
            <person name="Li G."/>
            <person name="Viehrig K."/>
            <person name="Ye F."/>
            <person name="Su P."/>
            <person name="Kiefer A.F."/>
            <person name="Nichols A."/>
            <person name="Cepeda A.J."/>
            <person name="Yan W."/>
            <person name="Fan B."/>
            <person name="Jiang Y."/>
            <person name="Adhikari A."/>
            <person name="Zheng C.-J."/>
            <person name="Schuster L."/>
            <person name="Cowan T.M."/>
            <person name="Smanski M.J."/>
            <person name="Chevrette M.G."/>
            <person name="De Carvalho L.P.S."/>
            <person name="Shen B."/>
        </authorList>
    </citation>
    <scope>NUCLEOTIDE SEQUENCE [LARGE SCALE GENOMIC DNA]</scope>
    <source>
        <strain evidence="7 8">NPDC049845</strain>
    </source>
</reference>
<dbReference type="Pfam" id="PF00542">
    <property type="entry name" value="Ribosomal_L12"/>
    <property type="match status" value="1"/>
</dbReference>
<dbReference type="PANTHER" id="PTHR45987:SF4">
    <property type="entry name" value="LARGE RIBOSOMAL SUBUNIT PROTEIN BL12M"/>
    <property type="match status" value="1"/>
</dbReference>
<name>A0ABW7ZM02_9ACTN</name>
<dbReference type="Pfam" id="PF16320">
    <property type="entry name" value="Ribosomal_L12_N"/>
    <property type="match status" value="1"/>
</dbReference>
<dbReference type="PANTHER" id="PTHR45987">
    <property type="entry name" value="39S RIBOSOMAL PROTEIN L12"/>
    <property type="match status" value="1"/>
</dbReference>
<evidence type="ECO:0000313" key="8">
    <source>
        <dbReference type="Proteomes" id="UP001612812"/>
    </source>
</evidence>
<keyword evidence="2 4" id="KW-0689">Ribosomal protein</keyword>
<dbReference type="InterPro" id="IPR000206">
    <property type="entry name" value="Ribosomal_bL12"/>
</dbReference>
<sequence length="129" mass="13544">MAKLSTDELLDAFKEMTLIELSEFVKQFEETFEVTAAAPVAVAAAGGAGGAAAAPVEEEKDEFDVILDADGGKKIQVIKVVRELTGLGLKEAKDLVEAAPKAVLEKANKETAEKAKAKLEGEGAKVTLK</sequence>
<evidence type="ECO:0000259" key="5">
    <source>
        <dbReference type="Pfam" id="PF00542"/>
    </source>
</evidence>
<comment type="subunit">
    <text evidence="4">Homodimer. Part of the ribosomal stalk of the 50S ribosomal subunit. Forms a multimeric L10(L12)X complex, where L10 forms an elongated spine to which 2 to 4 L12 dimers bind in a sequential fashion. Binds GTP-bound translation factors.</text>
</comment>
<dbReference type="InterPro" id="IPR008932">
    <property type="entry name" value="Ribosomal_bL12_oligo"/>
</dbReference>
<dbReference type="Proteomes" id="UP001612812">
    <property type="component" value="Unassembled WGS sequence"/>
</dbReference>
<evidence type="ECO:0000313" key="7">
    <source>
        <dbReference type="EMBL" id="MFI7263863.1"/>
    </source>
</evidence>
<protein>
    <recommendedName>
        <fullName evidence="4">Large ribosomal subunit protein bL12</fullName>
    </recommendedName>
</protein>
<dbReference type="HAMAP" id="MF_00368">
    <property type="entry name" value="Ribosomal_bL12"/>
    <property type="match status" value="1"/>
</dbReference>
<comment type="caution">
    <text evidence="7">The sequence shown here is derived from an EMBL/GenBank/DDBJ whole genome shotgun (WGS) entry which is preliminary data.</text>
</comment>
<comment type="similarity">
    <text evidence="1 4">Belongs to the bacterial ribosomal protein bL12 family.</text>
</comment>
<keyword evidence="8" id="KW-1185">Reference proteome</keyword>
<accession>A0ABW7ZM02</accession>
<evidence type="ECO:0000256" key="4">
    <source>
        <dbReference type="HAMAP-Rule" id="MF_00368"/>
    </source>
</evidence>
<organism evidence="7 8">
    <name type="scientific">Micromonospora maritima</name>
    <dbReference type="NCBI Taxonomy" id="986711"/>
    <lineage>
        <taxon>Bacteria</taxon>
        <taxon>Bacillati</taxon>
        <taxon>Actinomycetota</taxon>
        <taxon>Actinomycetes</taxon>
        <taxon>Micromonosporales</taxon>
        <taxon>Micromonosporaceae</taxon>
        <taxon>Micromonospora</taxon>
    </lineage>
</organism>
<evidence type="ECO:0000256" key="2">
    <source>
        <dbReference type="ARBA" id="ARBA00022980"/>
    </source>
</evidence>
<dbReference type="EMBL" id="JBITLE010000005">
    <property type="protein sequence ID" value="MFI7263863.1"/>
    <property type="molecule type" value="Genomic_DNA"/>
</dbReference>
<dbReference type="RefSeq" id="WP_174528911.1">
    <property type="nucleotide sequence ID" value="NZ_BAABCL010000005.1"/>
</dbReference>
<dbReference type="SUPFAM" id="SSF54736">
    <property type="entry name" value="ClpS-like"/>
    <property type="match status" value="1"/>
</dbReference>
<keyword evidence="3 4" id="KW-0687">Ribonucleoprotein</keyword>
<dbReference type="Gene3D" id="3.30.1390.10">
    <property type="match status" value="1"/>
</dbReference>
<feature type="domain" description="Large ribosomal subunit protein bL12 oligomerization" evidence="6">
    <location>
        <begin position="6"/>
        <end position="52"/>
    </location>
</feature>
<dbReference type="NCBIfam" id="TIGR00855">
    <property type="entry name" value="L12"/>
    <property type="match status" value="1"/>
</dbReference>